<keyword evidence="9" id="KW-0271">Exosome</keyword>
<dbReference type="PANTHER" id="PTHR23355">
    <property type="entry name" value="RIBONUCLEASE"/>
    <property type="match status" value="1"/>
</dbReference>
<evidence type="ECO:0000256" key="14">
    <source>
        <dbReference type="RuleBase" id="RU003901"/>
    </source>
</evidence>
<dbReference type="RefSeq" id="XP_044550449.1">
    <property type="nucleotide sequence ID" value="XM_044691594.1"/>
</dbReference>
<evidence type="ECO:0000256" key="15">
    <source>
        <dbReference type="SAM" id="MobiDB-lite"/>
    </source>
</evidence>
<comment type="subcellular location">
    <subcellularLocation>
        <location evidence="3">Cytoplasm</location>
    </subcellularLocation>
    <subcellularLocation>
        <location evidence="2">Nucleus</location>
    </subcellularLocation>
</comment>
<feature type="domain" description="RNB" evidence="17">
    <location>
        <begin position="527"/>
        <end position="862"/>
    </location>
</feature>
<keyword evidence="5" id="KW-0963">Cytoplasm</keyword>
<keyword evidence="12" id="KW-0539">Nucleus</keyword>
<feature type="region of interest" description="Disordered" evidence="15">
    <location>
        <begin position="265"/>
        <end position="290"/>
    </location>
</feature>
<dbReference type="GO" id="GO:0019899">
    <property type="term" value="F:enzyme binding"/>
    <property type="evidence" value="ECO:0007669"/>
    <property type="project" value="UniProtKB-ARBA"/>
</dbReference>
<dbReference type="Pfam" id="PF17215">
    <property type="entry name" value="Rrp44_S1"/>
    <property type="match status" value="1"/>
</dbReference>
<protein>
    <recommendedName>
        <fullName evidence="13">Ribosomal RNA-processing protein 44</fullName>
    </recommendedName>
</protein>
<dbReference type="InterPro" id="IPR033770">
    <property type="entry name" value="RRP44_S1"/>
</dbReference>
<dbReference type="InterPro" id="IPR050180">
    <property type="entry name" value="RNR_Ribonuclease"/>
</dbReference>
<evidence type="ECO:0000256" key="10">
    <source>
        <dbReference type="ARBA" id="ARBA00022839"/>
    </source>
</evidence>
<dbReference type="Gene3D" id="2.40.50.690">
    <property type="match status" value="1"/>
</dbReference>
<comment type="cofactor">
    <cofactor evidence="1">
        <name>Mg(2+)</name>
        <dbReference type="ChEBI" id="CHEBI:18420"/>
    </cofactor>
</comment>
<keyword evidence="8" id="KW-0378">Hydrolase</keyword>
<keyword evidence="6" id="KW-0698">rRNA processing</keyword>
<evidence type="ECO:0000259" key="16">
    <source>
        <dbReference type="SMART" id="SM00670"/>
    </source>
</evidence>
<evidence type="ECO:0000256" key="8">
    <source>
        <dbReference type="ARBA" id="ARBA00022801"/>
    </source>
</evidence>
<dbReference type="GO" id="GO:0004519">
    <property type="term" value="F:endonuclease activity"/>
    <property type="evidence" value="ECO:0007669"/>
    <property type="project" value="TreeGrafter"/>
</dbReference>
<evidence type="ECO:0000313" key="18">
    <source>
        <dbReference type="EMBL" id="KAG2386457.1"/>
    </source>
</evidence>
<evidence type="ECO:0000256" key="1">
    <source>
        <dbReference type="ARBA" id="ARBA00001946"/>
    </source>
</evidence>
<dbReference type="Pfam" id="PF13638">
    <property type="entry name" value="PIN_4"/>
    <property type="match status" value="1"/>
</dbReference>
<evidence type="ECO:0000256" key="7">
    <source>
        <dbReference type="ARBA" id="ARBA00022722"/>
    </source>
</evidence>
<sequence length="1122" mass="128179">MSLRSHTSFIKQTRKGNVVKVVREHYLRDDIGTGVGKVLEEHAECYIIPDTNVVLHQITILEHRSIKNAIILETVLNEVKNQNINIYKRIRTLIDDKDGKHFYVFSNEHHKETYIGERQANESANDRNDRAIRVSALWYMRKLAESKPIYLLTNDKENLRKASEMEIAAKTIHDFIREHVNENPSSYPEELLELLNYTDEIKGDDEDMADGDGEKKIFEDHLPMNTLLRRIKTRKLHQGRITVNRNNINEAFVTLRSMQELVVDLKDKNRPKQNTSSSEPNSEKDAEEELNSMITETNDNEDTSSEIVQSGTEVFNTVFIKNFKHMNRAIHGDIVAVELLPKSEWSRPSSSAVMDDNEVLVDDGTSIVTGDNIDEQQDGKTSVTSSFYSRFMNSERTIPTGKIVGIIKRNWKSYCGSLDEETEPAEGLNKVLFVPVNRCIPKVRILSRQSKELLTKRIIVAIDGWKATSKYPDGHYVSTIGEIYNTDAESEVILLEHDVPHYQFSQSVMNCLPDKDWQPSEKDMERRRDLRHINIVSVDPPGCTDIDDALHAVQLPDGCIEVGVHIADVTNFVKEGSAIDMEAAKRGTTVYLVDRRIEMLPSLLTNNLCSLRQHVDRLAFSVIWKFSPEGDILSVDFTKSLIRSRRSMTYEEAQKVIDDKDRDDELATDLRLLLHISKILKKKRTEAGSLTLASPAVKFSMETESQNPTDVELYQLRETNSMVEEFMLLANIAVAKKITKEFPMVACLRRHPPVNPKKFEPLLEMLKRHGITLDISSSKALNESLSNIRTSGAIKDKYMDTLIRILVTRCMEQAVYFISGDQSSNEYWHYGLAVPIYTHFTSPIRRYADVIVHRLLGAAIGYYPLTAKLTDREYSRRLMTELNKRNRMSQYAQRSSVELYTNVYFNSNPVQKERAYITQVRDNAIVVFIPRYGFEHVIFLNKDNVKYTKMEHNEQNDSILFSDEKSKKPTTLTAFEHIDIRIFVKTSKNYRRKLCVEIVDPDVMILDTDFPLHLVKSNNGNDTSSKQQRLVVQRSHTPAAASSSSAEKTTPSSSSTEQSSNQQLPSRKKKTTSSSSVATSQQGKSKNQASSNSSEATSSDDKKRKRNTSKEQLVQKLKQQKK</sequence>
<feature type="domain" description="PIN" evidence="16">
    <location>
        <begin position="45"/>
        <end position="160"/>
    </location>
</feature>
<dbReference type="Gene3D" id="2.40.50.140">
    <property type="entry name" value="Nucleic acid-binding proteins"/>
    <property type="match status" value="1"/>
</dbReference>
<dbReference type="InterPro" id="IPR012340">
    <property type="entry name" value="NA-bd_OB-fold"/>
</dbReference>
<dbReference type="InterPro" id="IPR033771">
    <property type="entry name" value="Rrp44_CSD1"/>
</dbReference>
<dbReference type="InterPro" id="IPR029060">
    <property type="entry name" value="PIN-like_dom_sf"/>
</dbReference>
<dbReference type="GO" id="GO:0000177">
    <property type="term" value="C:cytoplasmic exosome (RNase complex)"/>
    <property type="evidence" value="ECO:0007669"/>
    <property type="project" value="TreeGrafter"/>
</dbReference>
<evidence type="ECO:0000256" key="4">
    <source>
        <dbReference type="ARBA" id="ARBA00005785"/>
    </source>
</evidence>
<evidence type="ECO:0000313" key="19">
    <source>
        <dbReference type="Proteomes" id="UP000816034"/>
    </source>
</evidence>
<dbReference type="AlphaFoldDB" id="A0AA88KQH6"/>
<accession>A0AA88KQH6</accession>
<dbReference type="InterPro" id="IPR002716">
    <property type="entry name" value="PIN_dom"/>
</dbReference>
<dbReference type="Pfam" id="PF17216">
    <property type="entry name" value="Rrp44_CSD1"/>
    <property type="match status" value="1"/>
</dbReference>
<dbReference type="SUPFAM" id="SSF50249">
    <property type="entry name" value="Nucleic acid-binding proteins"/>
    <property type="match status" value="4"/>
</dbReference>
<dbReference type="Gene3D" id="3.40.50.1010">
    <property type="entry name" value="5'-nuclease"/>
    <property type="match status" value="1"/>
</dbReference>
<feature type="compositionally biased region" description="Low complexity" evidence="15">
    <location>
        <begin position="1035"/>
        <end position="1060"/>
    </location>
</feature>
<evidence type="ECO:0000256" key="12">
    <source>
        <dbReference type="ARBA" id="ARBA00023242"/>
    </source>
</evidence>
<feature type="compositionally biased region" description="Low complexity" evidence="15">
    <location>
        <begin position="1112"/>
        <end position="1122"/>
    </location>
</feature>
<dbReference type="GO" id="GO:0003723">
    <property type="term" value="F:RNA binding"/>
    <property type="evidence" value="ECO:0007669"/>
    <property type="project" value="UniProtKB-KW"/>
</dbReference>
<dbReference type="SUPFAM" id="SSF88723">
    <property type="entry name" value="PIN domain-like"/>
    <property type="match status" value="1"/>
</dbReference>
<comment type="similarity">
    <text evidence="4 14">Belongs to the RNR ribonuclease family.</text>
</comment>
<evidence type="ECO:0000256" key="6">
    <source>
        <dbReference type="ARBA" id="ARBA00022552"/>
    </source>
</evidence>
<dbReference type="Proteomes" id="UP000816034">
    <property type="component" value="Unassembled WGS sequence"/>
</dbReference>
<dbReference type="GO" id="GO:0000175">
    <property type="term" value="F:3'-5'-RNA exonuclease activity"/>
    <property type="evidence" value="ECO:0007669"/>
    <property type="project" value="UniProtKB-ARBA"/>
</dbReference>
<feature type="compositionally biased region" description="Polar residues" evidence="15">
    <location>
        <begin position="1018"/>
        <end position="1030"/>
    </location>
</feature>
<evidence type="ECO:0000256" key="2">
    <source>
        <dbReference type="ARBA" id="ARBA00004123"/>
    </source>
</evidence>
<evidence type="ECO:0000259" key="17">
    <source>
        <dbReference type="SMART" id="SM00955"/>
    </source>
</evidence>
<dbReference type="Pfam" id="PF17849">
    <property type="entry name" value="OB_Dis3"/>
    <property type="match status" value="1"/>
</dbReference>
<dbReference type="CDD" id="cd09862">
    <property type="entry name" value="PIN_Rrp44-like"/>
    <property type="match status" value="1"/>
</dbReference>
<evidence type="ECO:0000256" key="11">
    <source>
        <dbReference type="ARBA" id="ARBA00022884"/>
    </source>
</evidence>
<evidence type="ECO:0000256" key="9">
    <source>
        <dbReference type="ARBA" id="ARBA00022835"/>
    </source>
</evidence>
<dbReference type="InterPro" id="IPR001900">
    <property type="entry name" value="RNase_II/R"/>
</dbReference>
<evidence type="ECO:0000256" key="5">
    <source>
        <dbReference type="ARBA" id="ARBA00022490"/>
    </source>
</evidence>
<dbReference type="SMART" id="SM00955">
    <property type="entry name" value="RNB"/>
    <property type="match status" value="1"/>
</dbReference>
<keyword evidence="19" id="KW-1185">Reference proteome</keyword>
<dbReference type="SMART" id="SM00670">
    <property type="entry name" value="PINc"/>
    <property type="match status" value="1"/>
</dbReference>
<keyword evidence="11" id="KW-0694">RNA-binding</keyword>
<dbReference type="EMBL" id="PYSW02000015">
    <property type="protein sequence ID" value="KAG2386457.1"/>
    <property type="molecule type" value="Genomic_DNA"/>
</dbReference>
<feature type="compositionally biased region" description="Low complexity" evidence="15">
    <location>
        <begin position="1072"/>
        <end position="1097"/>
    </location>
</feature>
<dbReference type="PROSITE" id="PS01175">
    <property type="entry name" value="RIBONUCLEASE_II"/>
    <property type="match status" value="1"/>
</dbReference>
<comment type="caution">
    <text evidence="18">The sequence shown here is derived from an EMBL/GenBank/DDBJ whole genome shotgun (WGS) entry which is preliminary data.</text>
</comment>
<dbReference type="FunFam" id="3.40.50.1010:FF:000021">
    <property type="entry name" value="DIS3-like exonuclease 1 isoform X1"/>
    <property type="match status" value="1"/>
</dbReference>
<gene>
    <name evidence="18" type="ORF">C9374_002201</name>
</gene>
<feature type="region of interest" description="Disordered" evidence="15">
    <location>
        <begin position="1018"/>
        <end position="1122"/>
    </location>
</feature>
<dbReference type="InterPro" id="IPR041505">
    <property type="entry name" value="Dis3_CSD2"/>
</dbReference>
<dbReference type="Gene3D" id="2.40.50.700">
    <property type="match status" value="1"/>
</dbReference>
<dbReference type="GeneID" id="68094657"/>
<organism evidence="18 19">
    <name type="scientific">Naegleria lovaniensis</name>
    <name type="common">Amoeba</name>
    <dbReference type="NCBI Taxonomy" id="51637"/>
    <lineage>
        <taxon>Eukaryota</taxon>
        <taxon>Discoba</taxon>
        <taxon>Heterolobosea</taxon>
        <taxon>Tetramitia</taxon>
        <taxon>Eutetramitia</taxon>
        <taxon>Vahlkampfiidae</taxon>
        <taxon>Naegleria</taxon>
    </lineage>
</organism>
<keyword evidence="7" id="KW-0540">Nuclease</keyword>
<dbReference type="GO" id="GO:0000176">
    <property type="term" value="C:nuclear exosome (RNase complex)"/>
    <property type="evidence" value="ECO:0007669"/>
    <property type="project" value="TreeGrafter"/>
</dbReference>
<dbReference type="GO" id="GO:0006364">
    <property type="term" value="P:rRNA processing"/>
    <property type="evidence" value="ECO:0007669"/>
    <property type="project" value="UniProtKB-KW"/>
</dbReference>
<name>A0AA88KQH6_NAELO</name>
<evidence type="ECO:0000256" key="3">
    <source>
        <dbReference type="ARBA" id="ARBA00004496"/>
    </source>
</evidence>
<proteinExistence type="inferred from homology"/>
<dbReference type="PANTHER" id="PTHR23355:SF35">
    <property type="entry name" value="EXOSOME COMPLEX EXONUCLEASE RRP44"/>
    <property type="match status" value="1"/>
</dbReference>
<dbReference type="InterPro" id="IPR022966">
    <property type="entry name" value="RNase_II/R_CS"/>
</dbReference>
<dbReference type="Pfam" id="PF00773">
    <property type="entry name" value="RNB"/>
    <property type="match status" value="1"/>
</dbReference>
<reference evidence="18 19" key="1">
    <citation type="journal article" date="2018" name="BMC Genomics">
        <title>The genome of Naegleria lovaniensis, the basis for a comparative approach to unravel pathogenicity factors of the human pathogenic amoeba N. fowleri.</title>
        <authorList>
            <person name="Liechti N."/>
            <person name="Schurch N."/>
            <person name="Bruggmann R."/>
            <person name="Wittwer M."/>
        </authorList>
    </citation>
    <scope>NUCLEOTIDE SEQUENCE [LARGE SCALE GENOMIC DNA]</scope>
    <source>
        <strain evidence="18 19">ATCC 30569</strain>
    </source>
</reference>
<dbReference type="GO" id="GO:0071031">
    <property type="term" value="P:nuclear mRNA surveillance of mRNA 3'-end processing"/>
    <property type="evidence" value="ECO:0007669"/>
    <property type="project" value="TreeGrafter"/>
</dbReference>
<evidence type="ECO:0000256" key="13">
    <source>
        <dbReference type="ARBA" id="ARBA00077930"/>
    </source>
</evidence>
<dbReference type="FunFam" id="2.40.50.700:FF:000001">
    <property type="entry name" value="Exosome complex exonuclease exoribonuclease (Rrp44)"/>
    <property type="match status" value="1"/>
</dbReference>
<dbReference type="GO" id="GO:0016075">
    <property type="term" value="P:rRNA catabolic process"/>
    <property type="evidence" value="ECO:0007669"/>
    <property type="project" value="TreeGrafter"/>
</dbReference>
<keyword evidence="10" id="KW-0269">Exonuclease</keyword>